<protein>
    <submittedName>
        <fullName evidence="6">LysR family transcriptional regulator</fullName>
    </submittedName>
</protein>
<dbReference type="SUPFAM" id="SSF46785">
    <property type="entry name" value="Winged helix' DNA-binding domain"/>
    <property type="match status" value="1"/>
</dbReference>
<gene>
    <name evidence="6" type="ORF">ACFOOT_04075</name>
</gene>
<dbReference type="SUPFAM" id="SSF53850">
    <property type="entry name" value="Periplasmic binding protein-like II"/>
    <property type="match status" value="1"/>
</dbReference>
<organism evidence="6 7">
    <name type="scientific">Novosphingobium pokkalii</name>
    <dbReference type="NCBI Taxonomy" id="1770194"/>
    <lineage>
        <taxon>Bacteria</taxon>
        <taxon>Pseudomonadati</taxon>
        <taxon>Pseudomonadota</taxon>
        <taxon>Alphaproteobacteria</taxon>
        <taxon>Sphingomonadales</taxon>
        <taxon>Sphingomonadaceae</taxon>
        <taxon>Novosphingobium</taxon>
    </lineage>
</organism>
<comment type="similarity">
    <text evidence="1">Belongs to the LysR transcriptional regulatory family.</text>
</comment>
<dbReference type="EMBL" id="JBHRYE010000007">
    <property type="protein sequence ID" value="MFC3670595.1"/>
    <property type="molecule type" value="Genomic_DNA"/>
</dbReference>
<evidence type="ECO:0000313" key="7">
    <source>
        <dbReference type="Proteomes" id="UP001595683"/>
    </source>
</evidence>
<name>A0ABV7UZQ1_9SPHN</name>
<comment type="caution">
    <text evidence="6">The sequence shown here is derived from an EMBL/GenBank/DDBJ whole genome shotgun (WGS) entry which is preliminary data.</text>
</comment>
<dbReference type="Proteomes" id="UP001595683">
    <property type="component" value="Unassembled WGS sequence"/>
</dbReference>
<evidence type="ECO:0000256" key="3">
    <source>
        <dbReference type="ARBA" id="ARBA00023125"/>
    </source>
</evidence>
<feature type="domain" description="HTH lysR-type" evidence="5">
    <location>
        <begin position="6"/>
        <end position="63"/>
    </location>
</feature>
<evidence type="ECO:0000259" key="5">
    <source>
        <dbReference type="PROSITE" id="PS50931"/>
    </source>
</evidence>
<reference evidence="7" key="1">
    <citation type="journal article" date="2019" name="Int. J. Syst. Evol. Microbiol.">
        <title>The Global Catalogue of Microorganisms (GCM) 10K type strain sequencing project: providing services to taxonomists for standard genome sequencing and annotation.</title>
        <authorList>
            <consortium name="The Broad Institute Genomics Platform"/>
            <consortium name="The Broad Institute Genome Sequencing Center for Infectious Disease"/>
            <person name="Wu L."/>
            <person name="Ma J."/>
        </authorList>
    </citation>
    <scope>NUCLEOTIDE SEQUENCE [LARGE SCALE GENOMIC DNA]</scope>
    <source>
        <strain evidence="7">KCTC 42224</strain>
    </source>
</reference>
<dbReference type="Pfam" id="PF03466">
    <property type="entry name" value="LysR_substrate"/>
    <property type="match status" value="1"/>
</dbReference>
<dbReference type="PROSITE" id="PS50931">
    <property type="entry name" value="HTH_LYSR"/>
    <property type="match status" value="1"/>
</dbReference>
<dbReference type="InterPro" id="IPR036390">
    <property type="entry name" value="WH_DNA-bd_sf"/>
</dbReference>
<dbReference type="RefSeq" id="WP_191323104.1">
    <property type="nucleotide sequence ID" value="NZ_BMZP01000003.1"/>
</dbReference>
<evidence type="ECO:0000313" key="6">
    <source>
        <dbReference type="EMBL" id="MFC3670595.1"/>
    </source>
</evidence>
<keyword evidence="7" id="KW-1185">Reference proteome</keyword>
<sequence length="335" mass="37535">MRFQRLDLNLLVALDVLMQEKSVSLAADRLCLSQSATSSALGRLRDYFGDELLVMKGRSMVLTARAEELIEPVRAVLDQIRTTIAIAPPFDPATSDRQVRIMASDYSTQVLLAGALAALEQRAPGMRFEIQPMGDSPIDVLERGQIDLLLTIDIAISADHPSQVLFEDDYVVVGDAANPAMQGEMTREKYFELGHVTARFGKTRTPAFDDWFVRRQKTQRRIEVVAPSFLSLPGLVLGTRRVATMHRRLAQQVASTLPLAMREVPFDMPPIREAIQWHISNNNDRPLRWIVEQLAAFANDTAEPANVVPLADARRDEMAMQFQHNHNHLVNKTAS</sequence>
<dbReference type="InterPro" id="IPR005119">
    <property type="entry name" value="LysR_subst-bd"/>
</dbReference>
<dbReference type="InterPro" id="IPR037416">
    <property type="entry name" value="NodD_PBP2"/>
</dbReference>
<accession>A0ABV7UZQ1</accession>
<dbReference type="InterPro" id="IPR036388">
    <property type="entry name" value="WH-like_DNA-bd_sf"/>
</dbReference>
<dbReference type="InterPro" id="IPR000847">
    <property type="entry name" value="LysR_HTH_N"/>
</dbReference>
<evidence type="ECO:0000256" key="1">
    <source>
        <dbReference type="ARBA" id="ARBA00009437"/>
    </source>
</evidence>
<dbReference type="CDD" id="cd08462">
    <property type="entry name" value="PBP2_NodD"/>
    <property type="match status" value="1"/>
</dbReference>
<dbReference type="InterPro" id="IPR050389">
    <property type="entry name" value="LysR-type_TF"/>
</dbReference>
<keyword evidence="2" id="KW-0805">Transcription regulation</keyword>
<dbReference type="Gene3D" id="1.10.10.10">
    <property type="entry name" value="Winged helix-like DNA-binding domain superfamily/Winged helix DNA-binding domain"/>
    <property type="match status" value="1"/>
</dbReference>
<evidence type="ECO:0000256" key="2">
    <source>
        <dbReference type="ARBA" id="ARBA00023015"/>
    </source>
</evidence>
<dbReference type="Gene3D" id="3.40.190.10">
    <property type="entry name" value="Periplasmic binding protein-like II"/>
    <property type="match status" value="2"/>
</dbReference>
<evidence type="ECO:0000256" key="4">
    <source>
        <dbReference type="ARBA" id="ARBA00023163"/>
    </source>
</evidence>
<dbReference type="PANTHER" id="PTHR30118">
    <property type="entry name" value="HTH-TYPE TRANSCRIPTIONAL REGULATOR LEUO-RELATED"/>
    <property type="match status" value="1"/>
</dbReference>
<keyword evidence="4" id="KW-0804">Transcription</keyword>
<proteinExistence type="inferred from homology"/>
<dbReference type="PANTHER" id="PTHR30118:SF6">
    <property type="entry name" value="HTH-TYPE TRANSCRIPTIONAL REGULATOR LEUO"/>
    <property type="match status" value="1"/>
</dbReference>
<dbReference type="Pfam" id="PF00126">
    <property type="entry name" value="HTH_1"/>
    <property type="match status" value="1"/>
</dbReference>
<keyword evidence="3" id="KW-0238">DNA-binding</keyword>